<keyword evidence="3" id="KW-1185">Reference proteome</keyword>
<comment type="caution">
    <text evidence="2">The sequence shown here is derived from an EMBL/GenBank/DDBJ whole genome shotgun (WGS) entry which is preliminary data.</text>
</comment>
<proteinExistence type="predicted"/>
<keyword evidence="1" id="KW-0472">Membrane</keyword>
<feature type="transmembrane region" description="Helical" evidence="1">
    <location>
        <begin position="29"/>
        <end position="47"/>
    </location>
</feature>
<keyword evidence="1" id="KW-0812">Transmembrane</keyword>
<dbReference type="Pfam" id="PF09842">
    <property type="entry name" value="DUF2069"/>
    <property type="match status" value="1"/>
</dbReference>
<organism evidence="2 3">
    <name type="scientific">Lysobacter stagni</name>
    <dbReference type="NCBI Taxonomy" id="3045172"/>
    <lineage>
        <taxon>Bacteria</taxon>
        <taxon>Pseudomonadati</taxon>
        <taxon>Pseudomonadota</taxon>
        <taxon>Gammaproteobacteria</taxon>
        <taxon>Lysobacterales</taxon>
        <taxon>Lysobacteraceae</taxon>
        <taxon>Lysobacter</taxon>
    </lineage>
</organism>
<dbReference type="InterPro" id="IPR018643">
    <property type="entry name" value="DUF2069_membrane"/>
</dbReference>
<evidence type="ECO:0000256" key="1">
    <source>
        <dbReference type="SAM" id="Phobius"/>
    </source>
</evidence>
<dbReference type="EMBL" id="JASGBI010000001">
    <property type="protein sequence ID" value="MDI9238984.1"/>
    <property type="molecule type" value="Genomic_DNA"/>
</dbReference>
<feature type="transmembrane region" description="Helical" evidence="1">
    <location>
        <begin position="54"/>
        <end position="74"/>
    </location>
</feature>
<dbReference type="RefSeq" id="WP_283212408.1">
    <property type="nucleotide sequence ID" value="NZ_JASGBI010000001.1"/>
</dbReference>
<reference evidence="2 3" key="1">
    <citation type="submission" date="2023-05" db="EMBL/GenBank/DDBJ databases">
        <title>Lysobacter sp. strain LF1 Genome sequencing and assembly.</title>
        <authorList>
            <person name="Jung Y."/>
        </authorList>
    </citation>
    <scope>NUCLEOTIDE SEQUENCE [LARGE SCALE GENOMIC DNA]</scope>
    <source>
        <strain evidence="2 3">LF1</strain>
    </source>
</reference>
<evidence type="ECO:0000313" key="3">
    <source>
        <dbReference type="Proteomes" id="UP001321580"/>
    </source>
</evidence>
<feature type="transmembrane region" description="Helical" evidence="1">
    <location>
        <begin position="80"/>
        <end position="101"/>
    </location>
</feature>
<evidence type="ECO:0000313" key="2">
    <source>
        <dbReference type="EMBL" id="MDI9238984.1"/>
    </source>
</evidence>
<name>A0ABT6XFZ5_9GAMM</name>
<gene>
    <name evidence="2" type="ORF">QLQ15_08660</name>
</gene>
<keyword evidence="1" id="KW-1133">Transmembrane helix</keyword>
<feature type="transmembrane region" description="Helical" evidence="1">
    <location>
        <begin position="7"/>
        <end position="23"/>
    </location>
</feature>
<accession>A0ABT6XFZ5</accession>
<protein>
    <submittedName>
        <fullName evidence="2">DUF2069 domain-containing protein</fullName>
    </submittedName>
</protein>
<dbReference type="Proteomes" id="UP001321580">
    <property type="component" value="Unassembled WGS sequence"/>
</dbReference>
<sequence length="109" mass="11820">MTVRHVLVLALLALMGVFIAWFGHGASPVAELLVFALPPLLLAVGVLRRSRTASFWAGVLALGWFSHGIMVAWSRPDERGFALAEVALSLVIIFAASLPGLRARFARKR</sequence>